<name>A0ACC1BEA9_9ROSI</name>
<gene>
    <name evidence="1" type="ORF">Patl1_27804</name>
</gene>
<protein>
    <submittedName>
        <fullName evidence="1">Uncharacterized protein</fullName>
    </submittedName>
</protein>
<dbReference type="Proteomes" id="UP001164250">
    <property type="component" value="Chromosome 5"/>
</dbReference>
<accession>A0ACC1BEA9</accession>
<dbReference type="EMBL" id="CM047901">
    <property type="protein sequence ID" value="KAJ0097288.1"/>
    <property type="molecule type" value="Genomic_DNA"/>
</dbReference>
<sequence>MVFFFEQPKVIWQSFDSPTDTILGGQRMKYSQLISSRSITNHSSGIFYLNVTDYGLAAYSLNLSLSGTLQLTKGNKTLQAIANSSYSATNKTVMYRATLDADGILRLYAHRFDINGNSNVTIEWRSFKATTGTSLMKKVVKGRSQHWFTTLLNWRRHI</sequence>
<comment type="caution">
    <text evidence="1">The sequence shown here is derived from an EMBL/GenBank/DDBJ whole genome shotgun (WGS) entry which is preliminary data.</text>
</comment>
<evidence type="ECO:0000313" key="2">
    <source>
        <dbReference type="Proteomes" id="UP001164250"/>
    </source>
</evidence>
<reference evidence="2" key="1">
    <citation type="journal article" date="2023" name="G3 (Bethesda)">
        <title>Genome assembly and association tests identify interacting loci associated with vigor, precocity, and sex in interspecific pistachio rootstocks.</title>
        <authorList>
            <person name="Palmer W."/>
            <person name="Jacygrad E."/>
            <person name="Sagayaradj S."/>
            <person name="Cavanaugh K."/>
            <person name="Han R."/>
            <person name="Bertier L."/>
            <person name="Beede B."/>
            <person name="Kafkas S."/>
            <person name="Golino D."/>
            <person name="Preece J."/>
            <person name="Michelmore R."/>
        </authorList>
    </citation>
    <scope>NUCLEOTIDE SEQUENCE [LARGE SCALE GENOMIC DNA]</scope>
</reference>
<keyword evidence="2" id="KW-1185">Reference proteome</keyword>
<organism evidence="1 2">
    <name type="scientific">Pistacia atlantica</name>
    <dbReference type="NCBI Taxonomy" id="434234"/>
    <lineage>
        <taxon>Eukaryota</taxon>
        <taxon>Viridiplantae</taxon>
        <taxon>Streptophyta</taxon>
        <taxon>Embryophyta</taxon>
        <taxon>Tracheophyta</taxon>
        <taxon>Spermatophyta</taxon>
        <taxon>Magnoliopsida</taxon>
        <taxon>eudicotyledons</taxon>
        <taxon>Gunneridae</taxon>
        <taxon>Pentapetalae</taxon>
        <taxon>rosids</taxon>
        <taxon>malvids</taxon>
        <taxon>Sapindales</taxon>
        <taxon>Anacardiaceae</taxon>
        <taxon>Pistacia</taxon>
    </lineage>
</organism>
<proteinExistence type="predicted"/>
<evidence type="ECO:0000313" key="1">
    <source>
        <dbReference type="EMBL" id="KAJ0097288.1"/>
    </source>
</evidence>